<feature type="binding site" evidence="2">
    <location>
        <position position="63"/>
    </location>
    <ligand>
        <name>substrate</name>
    </ligand>
</feature>
<keyword evidence="4" id="KW-0479">Metal-binding</keyword>
<feature type="active site" description="Proton acceptor" evidence="1">
    <location>
        <position position="63"/>
    </location>
</feature>
<dbReference type="PANTHER" id="PTHR34299">
    <property type="entry name" value="DIACYLGLYCEROL KINASE"/>
    <property type="match status" value="1"/>
</dbReference>
<feature type="transmembrane region" description="Helical" evidence="5">
    <location>
        <begin position="50"/>
        <end position="69"/>
    </location>
</feature>
<evidence type="ECO:0000256" key="5">
    <source>
        <dbReference type="SAM" id="Phobius"/>
    </source>
</evidence>
<dbReference type="Proteomes" id="UP000176376">
    <property type="component" value="Unassembled WGS sequence"/>
</dbReference>
<evidence type="ECO:0000256" key="2">
    <source>
        <dbReference type="PIRSR" id="PIRSR600829-2"/>
    </source>
</evidence>
<keyword evidence="3" id="KW-0067">ATP-binding</keyword>
<dbReference type="Pfam" id="PF01219">
    <property type="entry name" value="DAGK_prokar"/>
    <property type="match status" value="1"/>
</dbReference>
<dbReference type="GO" id="GO:0016020">
    <property type="term" value="C:membrane"/>
    <property type="evidence" value="ECO:0007669"/>
    <property type="project" value="InterPro"/>
</dbReference>
<gene>
    <name evidence="6" type="ORF">A3J15_03390</name>
</gene>
<organism evidence="6 7">
    <name type="scientific">Candidatus Roizmanbacteria bacterium RIFCSPLOWO2_02_FULL_38_10</name>
    <dbReference type="NCBI Taxonomy" id="1802074"/>
    <lineage>
        <taxon>Bacteria</taxon>
        <taxon>Candidatus Roizmaniibacteriota</taxon>
    </lineage>
</organism>
<feature type="transmembrane region" description="Helical" evidence="5">
    <location>
        <begin position="90"/>
        <end position="111"/>
    </location>
</feature>
<evidence type="ECO:0000256" key="4">
    <source>
        <dbReference type="PIRSR" id="PIRSR600829-4"/>
    </source>
</evidence>
<dbReference type="InterPro" id="IPR033717">
    <property type="entry name" value="UDPK"/>
</dbReference>
<feature type="binding site" evidence="3">
    <location>
        <position position="70"/>
    </location>
    <ligand>
        <name>ATP</name>
        <dbReference type="ChEBI" id="CHEBI:30616"/>
    </ligand>
</feature>
<reference evidence="6 7" key="1">
    <citation type="journal article" date="2016" name="Nat. Commun.">
        <title>Thousands of microbial genomes shed light on interconnected biogeochemical processes in an aquifer system.</title>
        <authorList>
            <person name="Anantharaman K."/>
            <person name="Brown C.T."/>
            <person name="Hug L.A."/>
            <person name="Sharon I."/>
            <person name="Castelle C.J."/>
            <person name="Probst A.J."/>
            <person name="Thomas B.C."/>
            <person name="Singh A."/>
            <person name="Wilkins M.J."/>
            <person name="Karaoz U."/>
            <person name="Brodie E.L."/>
            <person name="Williams K.H."/>
            <person name="Hubbard S.S."/>
            <person name="Banfield J.F."/>
        </authorList>
    </citation>
    <scope>NUCLEOTIDE SEQUENCE [LARGE SCALE GENOMIC DNA]</scope>
</reference>
<sequence>MKKHAISFKFAAKGIYWAFRTQPNFRIHLILSIIVIDLGFYFSISYFEWLILSLVITVGLVIEMVNTSIEATTDAIDKTIRPDIAIAKDVASGAMLIYAIGAIVIAFSIFVPRIFDF</sequence>
<dbReference type="EMBL" id="MGAY01000018">
    <property type="protein sequence ID" value="OGK56972.1"/>
    <property type="molecule type" value="Genomic_DNA"/>
</dbReference>
<evidence type="ECO:0000313" key="6">
    <source>
        <dbReference type="EMBL" id="OGK56972.1"/>
    </source>
</evidence>
<dbReference type="GO" id="GO:0046872">
    <property type="term" value="F:metal ion binding"/>
    <property type="evidence" value="ECO:0007669"/>
    <property type="project" value="UniProtKB-KW"/>
</dbReference>
<protein>
    <recommendedName>
        <fullName evidence="8">Diacylglycerol kinase</fullName>
    </recommendedName>
</protein>
<evidence type="ECO:0000256" key="3">
    <source>
        <dbReference type="PIRSR" id="PIRSR600829-3"/>
    </source>
</evidence>
<feature type="binding site" evidence="2">
    <location>
        <position position="92"/>
    </location>
    <ligand>
        <name>substrate</name>
    </ligand>
</feature>
<dbReference type="GO" id="GO:0005524">
    <property type="term" value="F:ATP binding"/>
    <property type="evidence" value="ECO:0007669"/>
    <property type="project" value="UniProtKB-KW"/>
</dbReference>
<keyword evidence="5" id="KW-1133">Transmembrane helix</keyword>
<dbReference type="PANTHER" id="PTHR34299:SF1">
    <property type="entry name" value="DIACYLGLYCEROL KINASE"/>
    <property type="match status" value="1"/>
</dbReference>
<dbReference type="InterPro" id="IPR000829">
    <property type="entry name" value="DAGK"/>
</dbReference>
<proteinExistence type="predicted"/>
<dbReference type="STRING" id="1802074.A3J15_03390"/>
<accession>A0A1F7JMX9</accession>
<evidence type="ECO:0008006" key="8">
    <source>
        <dbReference type="Google" id="ProtNLM"/>
    </source>
</evidence>
<keyword evidence="5" id="KW-0812">Transmembrane</keyword>
<comment type="caution">
    <text evidence="6">The sequence shown here is derived from an EMBL/GenBank/DDBJ whole genome shotgun (WGS) entry which is preliminary data.</text>
</comment>
<comment type="cofactor">
    <cofactor evidence="4">
        <name>Mg(2+)</name>
        <dbReference type="ChEBI" id="CHEBI:18420"/>
    </cofactor>
    <text evidence="4">Mn(2+), Zn(2+), Cd(2+) and Co(2+) support activity to lesser extents.</text>
</comment>
<feature type="binding site" evidence="4">
    <location>
        <position position="70"/>
    </location>
    <ligand>
        <name>a divalent metal cation</name>
        <dbReference type="ChEBI" id="CHEBI:60240"/>
    </ligand>
</feature>
<dbReference type="CDD" id="cd14265">
    <property type="entry name" value="UDPK_IM_like"/>
    <property type="match status" value="1"/>
</dbReference>
<dbReference type="GO" id="GO:0008654">
    <property type="term" value="P:phospholipid biosynthetic process"/>
    <property type="evidence" value="ECO:0007669"/>
    <property type="project" value="InterPro"/>
</dbReference>
<feature type="binding site" evidence="3">
    <location>
        <begin position="88"/>
        <end position="89"/>
    </location>
    <ligand>
        <name>ATP</name>
        <dbReference type="ChEBI" id="CHEBI:30616"/>
    </ligand>
</feature>
<evidence type="ECO:0000256" key="1">
    <source>
        <dbReference type="PIRSR" id="PIRSR600829-1"/>
    </source>
</evidence>
<dbReference type="AlphaFoldDB" id="A0A1F7JMX9"/>
<name>A0A1F7JMX9_9BACT</name>
<keyword evidence="3" id="KW-0547">Nucleotide-binding</keyword>
<evidence type="ECO:0000313" key="7">
    <source>
        <dbReference type="Proteomes" id="UP000176376"/>
    </source>
</evidence>
<dbReference type="Gene3D" id="1.10.3830.10">
    <property type="entry name" value="Diacylglycerol kinase (DAGK) domain"/>
    <property type="match status" value="1"/>
</dbReference>
<keyword evidence="5" id="KW-0472">Membrane</keyword>
<feature type="transmembrane region" description="Helical" evidence="5">
    <location>
        <begin position="25"/>
        <end position="44"/>
    </location>
</feature>
<dbReference type="GO" id="GO:0016301">
    <property type="term" value="F:kinase activity"/>
    <property type="evidence" value="ECO:0007669"/>
    <property type="project" value="InterPro"/>
</dbReference>
<keyword evidence="4" id="KW-0460">Magnesium</keyword>